<dbReference type="Proteomes" id="UP000241364">
    <property type="component" value="Chromosome i"/>
</dbReference>
<reference evidence="2" key="1">
    <citation type="submission" date="2017-10" db="EMBL/GenBank/DDBJ databases">
        <authorList>
            <person name="Skurnik M."/>
        </authorList>
    </citation>
    <scope>NUCLEOTIDE SEQUENCE [LARGE SCALE GENOMIC DNA]</scope>
    <source>
        <strain evidence="2">fHe-Yen9-03</strain>
    </source>
</reference>
<name>A0A2C9CZ79_9CAUD</name>
<proteinExistence type="predicted"/>
<protein>
    <submittedName>
        <fullName evidence="1">Uncharacterized protein</fullName>
    </submittedName>
</protein>
<evidence type="ECO:0000313" key="1">
    <source>
        <dbReference type="EMBL" id="SOK59167.1"/>
    </source>
</evidence>
<accession>A0A2C9CZ79</accession>
<evidence type="ECO:0000313" key="2">
    <source>
        <dbReference type="Proteomes" id="UP000241364"/>
    </source>
</evidence>
<dbReference type="EMBL" id="LT960552">
    <property type="protein sequence ID" value="SOK59167.1"/>
    <property type="molecule type" value="Genomic_DNA"/>
</dbReference>
<gene>
    <name evidence="1" type="primary">g359</name>
</gene>
<organism evidence="1 2">
    <name type="scientific">Yersinia phage fHe-Yen9-03</name>
    <dbReference type="NCBI Taxonomy" id="2052743"/>
    <lineage>
        <taxon>Viruses</taxon>
        <taxon>Duplodnaviria</taxon>
        <taxon>Heunggongvirae</taxon>
        <taxon>Uroviricota</taxon>
        <taxon>Caudoviricetes</taxon>
        <taxon>Eneladusvirus</taxon>
        <taxon>Eneladusvirus Yen904</taxon>
    </lineage>
</organism>
<sequence>MIMTNDTYLFDSPLECIYRAIRGLDRMADQGFDLTEKSALDDLQAKFTSHSRDELKHIYNTYGVVDNFEI</sequence>